<accession>A0A8J6NPQ2</accession>
<dbReference type="InterPro" id="IPR018488">
    <property type="entry name" value="cNMP-bd_CS"/>
</dbReference>
<dbReference type="PANTHER" id="PTHR24567">
    <property type="entry name" value="CRP FAMILY TRANSCRIPTIONAL REGULATORY PROTEIN"/>
    <property type="match status" value="1"/>
</dbReference>
<dbReference type="InterPro" id="IPR014710">
    <property type="entry name" value="RmlC-like_jellyroll"/>
</dbReference>
<dbReference type="PROSITE" id="PS50042">
    <property type="entry name" value="CNMP_BINDING_3"/>
    <property type="match status" value="1"/>
</dbReference>
<dbReference type="SUPFAM" id="SSF51206">
    <property type="entry name" value="cAMP-binding domain-like"/>
    <property type="match status" value="1"/>
</dbReference>
<dbReference type="PROSITE" id="PS00889">
    <property type="entry name" value="CNMP_BINDING_2"/>
    <property type="match status" value="1"/>
</dbReference>
<sequence length="166" mass="18845">MIESEYLKDNVEMIQKLRQMPTLELFDEKSLKGALQLSKIRQYGPGELIIKEDSYDDRIYFLISGQVRIEKDGKELSVLKRGGDVFGEMGVIDGSARSASAYAVGDVVCLAIDASYIDRLSGNDKIAFGYILYRVFAESLANRLRLTSEELIRLNTDFRANNFQWL</sequence>
<dbReference type="InterPro" id="IPR050397">
    <property type="entry name" value="Env_Response_Regulators"/>
</dbReference>
<comment type="caution">
    <text evidence="2">The sequence shown here is derived from an EMBL/GenBank/DDBJ whole genome shotgun (WGS) entry which is preliminary data.</text>
</comment>
<dbReference type="CDD" id="cd00038">
    <property type="entry name" value="CAP_ED"/>
    <property type="match status" value="1"/>
</dbReference>
<dbReference type="GO" id="GO:0003700">
    <property type="term" value="F:DNA-binding transcription factor activity"/>
    <property type="evidence" value="ECO:0007669"/>
    <property type="project" value="TreeGrafter"/>
</dbReference>
<dbReference type="InterPro" id="IPR018490">
    <property type="entry name" value="cNMP-bd_dom_sf"/>
</dbReference>
<organism evidence="2 3">
    <name type="scientific">Candidatus Desulfatibia profunda</name>
    <dbReference type="NCBI Taxonomy" id="2841695"/>
    <lineage>
        <taxon>Bacteria</taxon>
        <taxon>Pseudomonadati</taxon>
        <taxon>Thermodesulfobacteriota</taxon>
        <taxon>Desulfobacteria</taxon>
        <taxon>Desulfobacterales</taxon>
        <taxon>Desulfobacterales incertae sedis</taxon>
        <taxon>Candidatus Desulfatibia</taxon>
    </lineage>
</organism>
<dbReference type="EMBL" id="JACNJH010000039">
    <property type="protein sequence ID" value="MBC8359914.1"/>
    <property type="molecule type" value="Genomic_DNA"/>
</dbReference>
<evidence type="ECO:0000259" key="1">
    <source>
        <dbReference type="PROSITE" id="PS50042"/>
    </source>
</evidence>
<dbReference type="Gene3D" id="2.60.120.10">
    <property type="entry name" value="Jelly Rolls"/>
    <property type="match status" value="1"/>
</dbReference>
<protein>
    <submittedName>
        <fullName evidence="2">Cyclic nucleotide-binding domain-containing protein</fullName>
    </submittedName>
</protein>
<dbReference type="SMART" id="SM00100">
    <property type="entry name" value="cNMP"/>
    <property type="match status" value="1"/>
</dbReference>
<proteinExistence type="predicted"/>
<name>A0A8J6NPQ2_9BACT</name>
<dbReference type="InterPro" id="IPR000595">
    <property type="entry name" value="cNMP-bd_dom"/>
</dbReference>
<gene>
    <name evidence="2" type="ORF">H8E23_00765</name>
</gene>
<evidence type="ECO:0000313" key="2">
    <source>
        <dbReference type="EMBL" id="MBC8359914.1"/>
    </source>
</evidence>
<reference evidence="2 3" key="1">
    <citation type="submission" date="2020-08" db="EMBL/GenBank/DDBJ databases">
        <title>Bridging the membrane lipid divide: bacteria of the FCB group superphylum have the potential to synthesize archaeal ether lipids.</title>
        <authorList>
            <person name="Villanueva L."/>
            <person name="Von Meijenfeldt F.A.B."/>
            <person name="Westbye A.B."/>
            <person name="Yadav S."/>
            <person name="Hopmans E.C."/>
            <person name="Dutilh B.E."/>
            <person name="Sinninghe Damste J.S."/>
        </authorList>
    </citation>
    <scope>NUCLEOTIDE SEQUENCE [LARGE SCALE GENOMIC DNA]</scope>
    <source>
        <strain evidence="2">NIOZ-UU30</strain>
    </source>
</reference>
<dbReference type="Proteomes" id="UP000603434">
    <property type="component" value="Unassembled WGS sequence"/>
</dbReference>
<dbReference type="GO" id="GO:0005829">
    <property type="term" value="C:cytosol"/>
    <property type="evidence" value="ECO:0007669"/>
    <property type="project" value="TreeGrafter"/>
</dbReference>
<dbReference type="PANTHER" id="PTHR24567:SF74">
    <property type="entry name" value="HTH-TYPE TRANSCRIPTIONAL REGULATOR ARCR"/>
    <property type="match status" value="1"/>
</dbReference>
<feature type="domain" description="Cyclic nucleotide-binding" evidence="1">
    <location>
        <begin position="22"/>
        <end position="120"/>
    </location>
</feature>
<evidence type="ECO:0000313" key="3">
    <source>
        <dbReference type="Proteomes" id="UP000603434"/>
    </source>
</evidence>
<dbReference type="AlphaFoldDB" id="A0A8J6NPQ2"/>
<dbReference type="Pfam" id="PF00027">
    <property type="entry name" value="cNMP_binding"/>
    <property type="match status" value="1"/>
</dbReference>